<sequence>MFCIMRFIIPTLLALASSATAAGIAVILNNSPKPIYVWSVGSSVGARNDIKAGGIYWEEMRRDEKTGGIAIKVTDSADGLYSGAPQQVFAYNLDNDTVWYDLSTVFGDPFAGYRLQVTGDNGGSILWPKGTHPGGSQLKSAPSEGNIFFSIDPAV</sequence>
<evidence type="ECO:0000313" key="2">
    <source>
        <dbReference type="EMBL" id="KAF5847592.1"/>
    </source>
</evidence>
<protein>
    <recommendedName>
        <fullName evidence="4">BYS1 domain protein</fullName>
    </recommendedName>
</protein>
<comment type="caution">
    <text evidence="2">The sequence shown here is derived from an EMBL/GenBank/DDBJ whole genome shotgun (WGS) entry which is preliminary data.</text>
</comment>
<evidence type="ECO:0008006" key="4">
    <source>
        <dbReference type="Google" id="ProtNLM"/>
    </source>
</evidence>
<dbReference type="EMBL" id="WNKQ01000013">
    <property type="protein sequence ID" value="KAF5847592.1"/>
    <property type="molecule type" value="Genomic_DNA"/>
</dbReference>
<dbReference type="InterPro" id="IPR006771">
    <property type="entry name" value="CetA-like"/>
</dbReference>
<name>A0A8H6DTM1_COCSA</name>
<reference evidence="2" key="1">
    <citation type="submission" date="2019-11" db="EMBL/GenBank/DDBJ databases">
        <title>Bipolaris sorokiniana Genome sequencing.</title>
        <authorList>
            <person name="Wang H."/>
        </authorList>
    </citation>
    <scope>NUCLEOTIDE SEQUENCE</scope>
</reference>
<keyword evidence="1" id="KW-0732">Signal</keyword>
<evidence type="ECO:0000313" key="3">
    <source>
        <dbReference type="Proteomes" id="UP000624244"/>
    </source>
</evidence>
<dbReference type="AlphaFoldDB" id="A0A8H6DTM1"/>
<dbReference type="PANTHER" id="PTHR36195:SF4">
    <property type="entry name" value="DOMAIN PROTEIN, PUTATIVE (AFU_ORTHOLOGUE AFUA_5G01990)-RELATED"/>
    <property type="match status" value="1"/>
</dbReference>
<proteinExistence type="predicted"/>
<feature type="signal peptide" evidence="1">
    <location>
        <begin position="1"/>
        <end position="21"/>
    </location>
</feature>
<organism evidence="2 3">
    <name type="scientific">Cochliobolus sativus</name>
    <name type="common">Common root rot and spot blotch fungus</name>
    <name type="synonym">Bipolaris sorokiniana</name>
    <dbReference type="NCBI Taxonomy" id="45130"/>
    <lineage>
        <taxon>Eukaryota</taxon>
        <taxon>Fungi</taxon>
        <taxon>Dikarya</taxon>
        <taxon>Ascomycota</taxon>
        <taxon>Pezizomycotina</taxon>
        <taxon>Dothideomycetes</taxon>
        <taxon>Pleosporomycetidae</taxon>
        <taxon>Pleosporales</taxon>
        <taxon>Pleosporineae</taxon>
        <taxon>Pleosporaceae</taxon>
        <taxon>Bipolaris</taxon>
    </lineage>
</organism>
<feature type="chain" id="PRO_5034914992" description="BYS1 domain protein" evidence="1">
    <location>
        <begin position="22"/>
        <end position="155"/>
    </location>
</feature>
<dbReference type="PANTHER" id="PTHR36195">
    <property type="entry name" value="DOMAIN PROTEIN, PUTATIVE (AFU_ORTHOLOGUE AFUA_5G01990)-RELATED-RELATED"/>
    <property type="match status" value="1"/>
</dbReference>
<accession>A0A8H6DTM1</accession>
<evidence type="ECO:0000256" key="1">
    <source>
        <dbReference type="SAM" id="SignalP"/>
    </source>
</evidence>
<gene>
    <name evidence="2" type="ORF">GGP41_000320</name>
</gene>
<dbReference type="Pfam" id="PF04681">
    <property type="entry name" value="Bys1"/>
    <property type="match status" value="1"/>
</dbReference>
<dbReference type="Proteomes" id="UP000624244">
    <property type="component" value="Unassembled WGS sequence"/>
</dbReference>